<accession>A0A2N9XRH4</accession>
<organism evidence="1 2">
    <name type="scientific">Snodgrassella alvi</name>
    <dbReference type="NCBI Taxonomy" id="1196083"/>
    <lineage>
        <taxon>Bacteria</taxon>
        <taxon>Pseudomonadati</taxon>
        <taxon>Pseudomonadota</taxon>
        <taxon>Betaproteobacteria</taxon>
        <taxon>Neisseriales</taxon>
        <taxon>Neisseriaceae</taxon>
        <taxon>Snodgrassella</taxon>
    </lineage>
</organism>
<name>A0A2N9XRH4_9NEIS</name>
<dbReference type="EMBL" id="MEIQ01000030">
    <property type="protein sequence ID" value="PIT51045.1"/>
    <property type="molecule type" value="Genomic_DNA"/>
</dbReference>
<gene>
    <name evidence="1" type="ORF">BHC48_04695</name>
</gene>
<evidence type="ECO:0000313" key="2">
    <source>
        <dbReference type="Proteomes" id="UP000231484"/>
    </source>
</evidence>
<dbReference type="AlphaFoldDB" id="A0A2N9XRH4"/>
<dbReference type="Proteomes" id="UP000231484">
    <property type="component" value="Unassembled WGS sequence"/>
</dbReference>
<evidence type="ECO:0000313" key="1">
    <source>
        <dbReference type="EMBL" id="PIT51045.1"/>
    </source>
</evidence>
<comment type="caution">
    <text evidence="1">The sequence shown here is derived from an EMBL/GenBank/DDBJ whole genome shotgun (WGS) entry which is preliminary data.</text>
</comment>
<protein>
    <recommendedName>
        <fullName evidence="3">Integrase catalytic domain-containing protein</fullName>
    </recommendedName>
</protein>
<dbReference type="InterPro" id="IPR012337">
    <property type="entry name" value="RNaseH-like_sf"/>
</dbReference>
<dbReference type="SUPFAM" id="SSF53098">
    <property type="entry name" value="Ribonuclease H-like"/>
    <property type="match status" value="1"/>
</dbReference>
<evidence type="ECO:0008006" key="3">
    <source>
        <dbReference type="Google" id="ProtNLM"/>
    </source>
</evidence>
<sequence>MSVLSQIKQPLLLFHLFHSDGGAKFDKQLRGKYFNSFNIQYSLIKNGCCYDNEVYEATFKSTKTQFVTGEILMTLKY</sequence>
<proteinExistence type="predicted"/>
<reference evidence="1 2" key="1">
    <citation type="journal article" date="2017" name="MBio">
        <title>Type VI secretion-mediated competition in the bee gut microbiome.</title>
        <authorList>
            <person name="Steele M.I."/>
            <person name="Kwong W.K."/>
            <person name="Powell J.E."/>
            <person name="Whiteley M."/>
            <person name="Moran N.A."/>
        </authorList>
    </citation>
    <scope>NUCLEOTIDE SEQUENCE [LARGE SCALE GENOMIC DNA]</scope>
    <source>
        <strain evidence="1 2">Occ4-2</strain>
    </source>
</reference>